<organism evidence="1 2">
    <name type="scientific">Microvirga aerophila</name>
    <dbReference type="NCBI Taxonomy" id="670291"/>
    <lineage>
        <taxon>Bacteria</taxon>
        <taxon>Pseudomonadati</taxon>
        <taxon>Pseudomonadota</taxon>
        <taxon>Alphaproteobacteria</taxon>
        <taxon>Hyphomicrobiales</taxon>
        <taxon>Methylobacteriaceae</taxon>
        <taxon>Microvirga</taxon>
    </lineage>
</organism>
<dbReference type="RefSeq" id="WP_147023371.1">
    <property type="nucleotide sequence ID" value="NZ_BJYU01000337.1"/>
</dbReference>
<protein>
    <recommendedName>
        <fullName evidence="3">RNA polymerase alpha subunit C-terminal domain-containing protein</fullName>
    </recommendedName>
</protein>
<dbReference type="EMBL" id="BJYU01000337">
    <property type="protein sequence ID" value="GEO19152.1"/>
    <property type="molecule type" value="Genomic_DNA"/>
</dbReference>
<evidence type="ECO:0008006" key="3">
    <source>
        <dbReference type="Google" id="ProtNLM"/>
    </source>
</evidence>
<reference evidence="1 2" key="1">
    <citation type="submission" date="2019-07" db="EMBL/GenBank/DDBJ databases">
        <title>Whole genome shotgun sequence of Microvirga aerophila NBRC 106136.</title>
        <authorList>
            <person name="Hosoyama A."/>
            <person name="Uohara A."/>
            <person name="Ohji S."/>
            <person name="Ichikawa N."/>
        </authorList>
    </citation>
    <scope>NUCLEOTIDE SEQUENCE [LARGE SCALE GENOMIC DNA]</scope>
    <source>
        <strain evidence="1 2">NBRC 106136</strain>
    </source>
</reference>
<evidence type="ECO:0000313" key="1">
    <source>
        <dbReference type="EMBL" id="GEO19152.1"/>
    </source>
</evidence>
<sequence length="70" mass="7736">MPHGKWERFGGPIRGLRLPLNAWDALRGEGITTIGQLRAVADRLETLPGIGPKTAHLIREELARVTAPRM</sequence>
<accession>A0A512C4K0</accession>
<comment type="caution">
    <text evidence="1">The sequence shown here is derived from an EMBL/GenBank/DDBJ whole genome shotgun (WGS) entry which is preliminary data.</text>
</comment>
<gene>
    <name evidence="1" type="ORF">MAE02_68480</name>
</gene>
<dbReference type="SUPFAM" id="SSF47789">
    <property type="entry name" value="C-terminal domain of RNA polymerase alpha subunit"/>
    <property type="match status" value="1"/>
</dbReference>
<name>A0A512C4K0_9HYPH</name>
<keyword evidence="2" id="KW-1185">Reference proteome</keyword>
<dbReference type="Pfam" id="PF14520">
    <property type="entry name" value="HHH_5"/>
    <property type="match status" value="1"/>
</dbReference>
<dbReference type="Proteomes" id="UP000321085">
    <property type="component" value="Unassembled WGS sequence"/>
</dbReference>
<dbReference type="AlphaFoldDB" id="A0A512C4K0"/>
<proteinExistence type="predicted"/>
<dbReference type="Gene3D" id="1.10.150.20">
    <property type="entry name" value="5' to 3' exonuclease, C-terminal subdomain"/>
    <property type="match status" value="1"/>
</dbReference>
<evidence type="ECO:0000313" key="2">
    <source>
        <dbReference type="Proteomes" id="UP000321085"/>
    </source>
</evidence>